<feature type="transmembrane region" description="Helical" evidence="1">
    <location>
        <begin position="111"/>
        <end position="129"/>
    </location>
</feature>
<name>A0A0K6GZE1_9GAMM</name>
<feature type="transmembrane region" description="Helical" evidence="1">
    <location>
        <begin position="236"/>
        <end position="254"/>
    </location>
</feature>
<feature type="transmembrane region" description="Helical" evidence="1">
    <location>
        <begin position="321"/>
        <end position="340"/>
    </location>
</feature>
<keyword evidence="1" id="KW-0472">Membrane</keyword>
<reference evidence="3" key="1">
    <citation type="submission" date="2015-08" db="EMBL/GenBank/DDBJ databases">
        <authorList>
            <person name="Varghese N."/>
        </authorList>
    </citation>
    <scope>NUCLEOTIDE SEQUENCE [LARGE SCALE GENOMIC DNA]</scope>
    <source>
        <strain evidence="3">DSM 27808</strain>
    </source>
</reference>
<dbReference type="Proteomes" id="UP000182598">
    <property type="component" value="Unassembled WGS sequence"/>
</dbReference>
<proteinExistence type="predicted"/>
<accession>A0A0K6GZE1</accession>
<dbReference type="EMBL" id="CYHB01000001">
    <property type="protein sequence ID" value="CUA83999.1"/>
    <property type="molecule type" value="Genomic_DNA"/>
</dbReference>
<keyword evidence="3" id="KW-1185">Reference proteome</keyword>
<feature type="transmembrane region" description="Helical" evidence="1">
    <location>
        <begin position="159"/>
        <end position="183"/>
    </location>
</feature>
<dbReference type="OrthoDB" id="4907145at2"/>
<dbReference type="Pfam" id="PF14897">
    <property type="entry name" value="EpsG"/>
    <property type="match status" value="1"/>
</dbReference>
<feature type="transmembrane region" description="Helical" evidence="1">
    <location>
        <begin position="21"/>
        <end position="41"/>
    </location>
</feature>
<gene>
    <name evidence="2" type="ORF">Ga0061064_0834</name>
</gene>
<dbReference type="InterPro" id="IPR049458">
    <property type="entry name" value="EpsG-like"/>
</dbReference>
<evidence type="ECO:0000313" key="3">
    <source>
        <dbReference type="Proteomes" id="UP000182598"/>
    </source>
</evidence>
<dbReference type="RefSeq" id="WP_055438477.1">
    <property type="nucleotide sequence ID" value="NZ_CYHB01000001.1"/>
</dbReference>
<evidence type="ECO:0000256" key="1">
    <source>
        <dbReference type="SAM" id="Phobius"/>
    </source>
</evidence>
<feature type="transmembrane region" description="Helical" evidence="1">
    <location>
        <begin position="293"/>
        <end position="309"/>
    </location>
</feature>
<feature type="transmembrane region" description="Helical" evidence="1">
    <location>
        <begin position="266"/>
        <end position="287"/>
    </location>
</feature>
<keyword evidence="1" id="KW-0812">Transmembrane</keyword>
<sequence length="352" mass="41775">MFLFVLSYISGYFALIEKYKASLIAMFPAFVLYFLVAGLQYDVGTDYFSYINIFEDSSSHQFFINKGEYLFAYLNIFLNWLELPAQSVFLAISFIQAVLVFIYFKSIKEKGFILTLFFIAFICVTNIYNNQLNGLRQYVVIAALPLLTILLYEKRFVRFFILLGLASFFHNTAWFLLVLLPIYFLYEKFNKSLLFLFLFSVVGFLLLGKIIDELVIIFLPSYAHYLQGLYAEQHTLGLFITKLYYLPLIFYFYLVYKKSSSEFGSYFHFMIFTFTLTFWFFLLSLNLGMATRFYYYVVFFMVFPMYYLLHYNYVKGRAISFVLVLGYIVLPYIAKVTFLAKHEFLYNSILWN</sequence>
<dbReference type="AlphaFoldDB" id="A0A0K6GZE1"/>
<keyword evidence="1" id="KW-1133">Transmembrane helix</keyword>
<evidence type="ECO:0000313" key="2">
    <source>
        <dbReference type="EMBL" id="CUA83999.1"/>
    </source>
</evidence>
<feature type="transmembrane region" description="Helical" evidence="1">
    <location>
        <begin position="83"/>
        <end position="104"/>
    </location>
</feature>
<organism evidence="2 3">
    <name type="scientific">Pseudidiomarina woesei</name>
    <dbReference type="NCBI Taxonomy" id="1381080"/>
    <lineage>
        <taxon>Bacteria</taxon>
        <taxon>Pseudomonadati</taxon>
        <taxon>Pseudomonadota</taxon>
        <taxon>Gammaproteobacteria</taxon>
        <taxon>Alteromonadales</taxon>
        <taxon>Idiomarinaceae</taxon>
        <taxon>Pseudidiomarina</taxon>
    </lineage>
</organism>
<protein>
    <submittedName>
        <fullName evidence="2">EpsG family</fullName>
    </submittedName>
</protein>